<accession>A0A2M7E6Y5</accession>
<dbReference type="Gene3D" id="1.10.1220.10">
    <property type="entry name" value="Met repressor-like"/>
    <property type="match status" value="1"/>
</dbReference>
<dbReference type="Pfam" id="PF01402">
    <property type="entry name" value="RHH_1"/>
    <property type="match status" value="1"/>
</dbReference>
<dbReference type="Proteomes" id="UP000228886">
    <property type="component" value="Unassembled WGS sequence"/>
</dbReference>
<protein>
    <submittedName>
        <fullName evidence="2">CopG family transcriptional regulator</fullName>
    </submittedName>
</protein>
<evidence type="ECO:0000313" key="3">
    <source>
        <dbReference type="Proteomes" id="UP000228886"/>
    </source>
</evidence>
<organism evidence="2 3">
    <name type="scientific">bacterium (Candidatus Ratteibacteria) CG01_land_8_20_14_3_00_40_19</name>
    <dbReference type="NCBI Taxonomy" id="2014290"/>
    <lineage>
        <taxon>Bacteria</taxon>
        <taxon>Candidatus Ratteibacteria</taxon>
    </lineage>
</organism>
<proteinExistence type="predicted"/>
<reference evidence="3" key="1">
    <citation type="submission" date="2017-09" db="EMBL/GenBank/DDBJ databases">
        <title>Depth-based differentiation of microbial function through sediment-hosted aquifers and enrichment of novel symbionts in the deep terrestrial subsurface.</title>
        <authorList>
            <person name="Probst A.J."/>
            <person name="Ladd B."/>
            <person name="Jarett J.K."/>
            <person name="Geller-Mcgrath D.E."/>
            <person name="Sieber C.M.K."/>
            <person name="Emerson J.B."/>
            <person name="Anantharaman K."/>
            <person name="Thomas B.C."/>
            <person name="Malmstrom R."/>
            <person name="Stieglmeier M."/>
            <person name="Klingl A."/>
            <person name="Woyke T."/>
            <person name="Ryan C.M."/>
            <person name="Banfield J.F."/>
        </authorList>
    </citation>
    <scope>NUCLEOTIDE SEQUENCE [LARGE SCALE GENOMIC DNA]</scope>
</reference>
<evidence type="ECO:0000313" key="2">
    <source>
        <dbReference type="EMBL" id="PIV63507.1"/>
    </source>
</evidence>
<comment type="caution">
    <text evidence="2">The sequence shown here is derived from an EMBL/GenBank/DDBJ whole genome shotgun (WGS) entry which is preliminary data.</text>
</comment>
<dbReference type="InterPro" id="IPR013321">
    <property type="entry name" value="Arc_rbn_hlx_hlx"/>
</dbReference>
<dbReference type="SUPFAM" id="SSF47598">
    <property type="entry name" value="Ribbon-helix-helix"/>
    <property type="match status" value="1"/>
</dbReference>
<dbReference type="InterPro" id="IPR002145">
    <property type="entry name" value="CopG"/>
</dbReference>
<dbReference type="CDD" id="cd22231">
    <property type="entry name" value="RHH_NikR_HicB-like"/>
    <property type="match status" value="1"/>
</dbReference>
<sequence length="78" mass="9311">MARVTRTITLSVPPKLMVKIDQLTEEESRTRSELLREALRRYIEEREWKKIFKYGRVKAKSLGITKDQVEDIVDAYRQ</sequence>
<dbReference type="InterPro" id="IPR010985">
    <property type="entry name" value="Ribbon_hlx_hlx"/>
</dbReference>
<gene>
    <name evidence="2" type="ORF">COS11_07085</name>
</gene>
<dbReference type="EMBL" id="PETL01000338">
    <property type="protein sequence ID" value="PIV63507.1"/>
    <property type="molecule type" value="Genomic_DNA"/>
</dbReference>
<evidence type="ECO:0000259" key="1">
    <source>
        <dbReference type="Pfam" id="PF01402"/>
    </source>
</evidence>
<feature type="domain" description="Ribbon-helix-helix protein CopG" evidence="1">
    <location>
        <begin position="7"/>
        <end position="45"/>
    </location>
</feature>
<name>A0A2M7E6Y5_9BACT</name>
<dbReference type="AlphaFoldDB" id="A0A2M7E6Y5"/>
<dbReference type="GO" id="GO:0006355">
    <property type="term" value="P:regulation of DNA-templated transcription"/>
    <property type="evidence" value="ECO:0007669"/>
    <property type="project" value="InterPro"/>
</dbReference>